<protein>
    <submittedName>
        <fullName evidence="1">Uncharacterized protein</fullName>
    </submittedName>
</protein>
<dbReference type="AlphaFoldDB" id="A0A081N7X2"/>
<sequence>MKEYNSENEIYLVVLNRQSGDCPKICKAYNNQFFEDLQQAWDLAQDLNHEHRTSKGIDNDLWTVVNFHGQITNEFESQEDVIKFLDT</sequence>
<evidence type="ECO:0000313" key="3">
    <source>
        <dbReference type="Proteomes" id="UP000028006"/>
    </source>
</evidence>
<accession>A0A081N7X2</accession>
<dbReference type="RefSeq" id="WP_034874482.1">
    <property type="nucleotide sequence ID" value="NZ_JOKG01000002.1"/>
</dbReference>
<proteinExistence type="predicted"/>
<evidence type="ECO:0000313" key="1">
    <source>
        <dbReference type="EMBL" id="KEQ14545.1"/>
    </source>
</evidence>
<keyword evidence="3" id="KW-1185">Reference proteome</keyword>
<organism evidence="1 3">
    <name type="scientific">Endozoicomonas montiporae</name>
    <dbReference type="NCBI Taxonomy" id="1027273"/>
    <lineage>
        <taxon>Bacteria</taxon>
        <taxon>Pseudomonadati</taxon>
        <taxon>Pseudomonadota</taxon>
        <taxon>Gammaproteobacteria</taxon>
        <taxon>Oceanospirillales</taxon>
        <taxon>Endozoicomonadaceae</taxon>
        <taxon>Endozoicomonas</taxon>
    </lineage>
</organism>
<dbReference type="Proteomes" id="UP000028006">
    <property type="component" value="Unassembled WGS sequence"/>
</dbReference>
<dbReference type="EMBL" id="JOKG01000002">
    <property type="protein sequence ID" value="KEQ14549.1"/>
    <property type="molecule type" value="Genomic_DNA"/>
</dbReference>
<comment type="caution">
    <text evidence="1">The sequence shown here is derived from an EMBL/GenBank/DDBJ whole genome shotgun (WGS) entry which is preliminary data.</text>
</comment>
<evidence type="ECO:0000313" key="2">
    <source>
        <dbReference type="EMBL" id="KEQ14549.1"/>
    </source>
</evidence>
<reference evidence="1 3" key="1">
    <citation type="submission" date="2014-06" db="EMBL/GenBank/DDBJ databases">
        <title>Whole Genome Sequences of Three Symbiotic Endozoicomonas Bacteria.</title>
        <authorList>
            <person name="Neave M.J."/>
            <person name="Apprill A."/>
            <person name="Voolstra C.R."/>
        </authorList>
    </citation>
    <scope>NUCLEOTIDE SEQUENCE [LARGE SCALE GENOMIC DNA]</scope>
    <source>
        <strain evidence="1 3">LMG 24815</strain>
    </source>
</reference>
<name>A0A081N7X2_9GAMM</name>
<gene>
    <name evidence="1" type="ORF">GZ77_09435</name>
    <name evidence="2" type="ORF">GZ77_09460</name>
</gene>
<dbReference type="EMBL" id="JOKG01000002">
    <property type="protein sequence ID" value="KEQ14545.1"/>
    <property type="molecule type" value="Genomic_DNA"/>
</dbReference>